<dbReference type="EMBL" id="GGEC01071213">
    <property type="protein sequence ID" value="MBX51697.1"/>
    <property type="molecule type" value="Transcribed_RNA"/>
</dbReference>
<protein>
    <submittedName>
        <fullName evidence="1">Uncharacterized protein</fullName>
    </submittedName>
</protein>
<accession>A0A2P2PAG1</accession>
<sequence>MLHHPKFCNFTGWNLFRQRLIKHPEGFSLFWRIVFLSWQGVDLLLSHSSSCGC</sequence>
<organism evidence="1">
    <name type="scientific">Rhizophora mucronata</name>
    <name type="common">Asiatic mangrove</name>
    <dbReference type="NCBI Taxonomy" id="61149"/>
    <lineage>
        <taxon>Eukaryota</taxon>
        <taxon>Viridiplantae</taxon>
        <taxon>Streptophyta</taxon>
        <taxon>Embryophyta</taxon>
        <taxon>Tracheophyta</taxon>
        <taxon>Spermatophyta</taxon>
        <taxon>Magnoliopsida</taxon>
        <taxon>eudicotyledons</taxon>
        <taxon>Gunneridae</taxon>
        <taxon>Pentapetalae</taxon>
        <taxon>rosids</taxon>
        <taxon>fabids</taxon>
        <taxon>Malpighiales</taxon>
        <taxon>Rhizophoraceae</taxon>
        <taxon>Rhizophora</taxon>
    </lineage>
</organism>
<evidence type="ECO:0000313" key="1">
    <source>
        <dbReference type="EMBL" id="MBX51697.1"/>
    </source>
</evidence>
<reference evidence="1" key="1">
    <citation type="submission" date="2018-02" db="EMBL/GenBank/DDBJ databases">
        <title>Rhizophora mucronata_Transcriptome.</title>
        <authorList>
            <person name="Meera S.P."/>
            <person name="Sreeshan A."/>
            <person name="Augustine A."/>
        </authorList>
    </citation>
    <scope>NUCLEOTIDE SEQUENCE</scope>
    <source>
        <tissue evidence="1">Leaf</tissue>
    </source>
</reference>
<dbReference type="AlphaFoldDB" id="A0A2P2PAG1"/>
<name>A0A2P2PAG1_RHIMU</name>
<proteinExistence type="predicted"/>